<feature type="compositionally biased region" description="Polar residues" evidence="1">
    <location>
        <begin position="1"/>
        <end position="21"/>
    </location>
</feature>
<evidence type="ECO:0000256" key="1">
    <source>
        <dbReference type="SAM" id="MobiDB-lite"/>
    </source>
</evidence>
<gene>
    <name evidence="2" type="ORF">OQ273_16750</name>
</gene>
<dbReference type="EMBL" id="JAPJZI010000001">
    <property type="protein sequence ID" value="MDA5400231.1"/>
    <property type="molecule type" value="Genomic_DNA"/>
</dbReference>
<proteinExistence type="predicted"/>
<accession>A0A9X3UNR8</accession>
<name>A0A9X3UNR8_9HYPH</name>
<evidence type="ECO:0000313" key="2">
    <source>
        <dbReference type="EMBL" id="MDA5400231.1"/>
    </source>
</evidence>
<comment type="caution">
    <text evidence="2">The sequence shown here is derived from an EMBL/GenBank/DDBJ whole genome shotgun (WGS) entry which is preliminary data.</text>
</comment>
<reference evidence="2" key="1">
    <citation type="submission" date="2022-11" db="EMBL/GenBank/DDBJ databases">
        <title>Draft genome sequence of Hoeflea poritis E7-10 and Hoeflea prorocentri PM5-8, separated from scleractinian coral Porites lutea and marine dinoflagellate.</title>
        <authorList>
            <person name="Zhang G."/>
            <person name="Wei Q."/>
            <person name="Cai L."/>
        </authorList>
    </citation>
    <scope>NUCLEOTIDE SEQUENCE</scope>
    <source>
        <strain evidence="2">PM5-8</strain>
    </source>
</reference>
<dbReference type="AlphaFoldDB" id="A0A9X3UNR8"/>
<dbReference type="Proteomes" id="UP001151234">
    <property type="component" value="Unassembled WGS sequence"/>
</dbReference>
<evidence type="ECO:0000313" key="3">
    <source>
        <dbReference type="Proteomes" id="UP001151234"/>
    </source>
</evidence>
<feature type="region of interest" description="Disordered" evidence="1">
    <location>
        <begin position="1"/>
        <end position="22"/>
    </location>
</feature>
<sequence length="50" mass="5747">MNVGDSNQQPDPSDRANCTSKLTEEERRDRFIAMDIHQSPFDGLERLVLN</sequence>
<dbReference type="RefSeq" id="WP_267991669.1">
    <property type="nucleotide sequence ID" value="NZ_JAPJZI010000001.1"/>
</dbReference>
<keyword evidence="3" id="KW-1185">Reference proteome</keyword>
<protein>
    <submittedName>
        <fullName evidence="2">Uncharacterized protein</fullName>
    </submittedName>
</protein>
<organism evidence="2 3">
    <name type="scientific">Hoeflea prorocentri</name>
    <dbReference type="NCBI Taxonomy" id="1922333"/>
    <lineage>
        <taxon>Bacteria</taxon>
        <taxon>Pseudomonadati</taxon>
        <taxon>Pseudomonadota</taxon>
        <taxon>Alphaproteobacteria</taxon>
        <taxon>Hyphomicrobiales</taxon>
        <taxon>Rhizobiaceae</taxon>
        <taxon>Hoeflea</taxon>
    </lineage>
</organism>